<organism evidence="7 8">
    <name type="scientific">Nocardia cyriacigeorgica</name>
    <dbReference type="NCBI Taxonomy" id="135487"/>
    <lineage>
        <taxon>Bacteria</taxon>
        <taxon>Bacillati</taxon>
        <taxon>Actinomycetota</taxon>
        <taxon>Actinomycetes</taxon>
        <taxon>Mycobacteriales</taxon>
        <taxon>Nocardiaceae</taxon>
        <taxon>Nocardia</taxon>
    </lineage>
</organism>
<keyword evidence="5" id="KW-0560">Oxidoreductase</keyword>
<evidence type="ECO:0000256" key="2">
    <source>
        <dbReference type="ARBA" id="ARBA00005272"/>
    </source>
</evidence>
<dbReference type="AlphaFoldDB" id="A0A5R8NHH8"/>
<keyword evidence="3" id="KW-0285">Flavoprotein</keyword>
<evidence type="ECO:0000313" key="7">
    <source>
        <dbReference type="EMBL" id="TLF75155.1"/>
    </source>
</evidence>
<dbReference type="PANTHER" id="PTHR42913">
    <property type="entry name" value="APOPTOSIS-INDUCING FACTOR 1"/>
    <property type="match status" value="1"/>
</dbReference>
<gene>
    <name evidence="7" type="ORF">FEK34_20500</name>
</gene>
<evidence type="ECO:0000256" key="3">
    <source>
        <dbReference type="ARBA" id="ARBA00022630"/>
    </source>
</evidence>
<evidence type="ECO:0000313" key="8">
    <source>
        <dbReference type="Proteomes" id="UP000306378"/>
    </source>
</evidence>
<evidence type="ECO:0000256" key="5">
    <source>
        <dbReference type="ARBA" id="ARBA00023002"/>
    </source>
</evidence>
<dbReference type="Pfam" id="PF07992">
    <property type="entry name" value="Pyr_redox_2"/>
    <property type="match status" value="1"/>
</dbReference>
<sequence>MTGQHRIVVLGAGYAGLAAARRFAKKARGAEVTVVDARTHFVERVRLHQRFAGQRTRAWELRELLEPKGIGFVHGRVTELDAERALLRFGDREPLAYDTLVYALGSVGDDAGVPGVAEYAYSVATPESAARIPADGPIVVVGAGATGIEVAAELAESRTGTRVELVSTEEPGAWLSARAQAHIRRVLDGLGVRIHAGAKVIEVSAGAVRLADGTSLESRATVWTTGFGVPQLAARAGLAVDVHGRVRTDATLRSVSHPNIYAAGDSAVVAGPGDRELRMACATALPTGSYAADAIVARLRGGEPGEFEFRYHLQCLSLGRRDGVIQFVRADDAPARMVLTGRTAARVKETIVRFAAAGAGAK</sequence>
<protein>
    <submittedName>
        <fullName evidence="7">Oxidoreductase</fullName>
    </submittedName>
</protein>
<feature type="domain" description="FAD/NAD(P)-binding" evidence="6">
    <location>
        <begin position="6"/>
        <end position="274"/>
    </location>
</feature>
<name>A0A5R8NHH8_9NOCA</name>
<accession>A0A5R8NHH8</accession>
<dbReference type="RefSeq" id="WP_138450015.1">
    <property type="nucleotide sequence ID" value="NZ_VBUT01000008.1"/>
</dbReference>
<dbReference type="EMBL" id="VBUT01000008">
    <property type="protein sequence ID" value="TLF75155.1"/>
    <property type="molecule type" value="Genomic_DNA"/>
</dbReference>
<dbReference type="GO" id="GO:0003955">
    <property type="term" value="F:NAD(P)H dehydrogenase (quinone) activity"/>
    <property type="evidence" value="ECO:0007669"/>
    <property type="project" value="TreeGrafter"/>
</dbReference>
<reference evidence="7 8" key="1">
    <citation type="submission" date="2019-05" db="EMBL/GenBank/DDBJ databases">
        <title>Genomes sequences of two Nocardia cyriacigeorgica environmental isolates, type strains Nocardia asteroides ATCC 19247 and Nocardia cyriacigeorgica DSM 44484.</title>
        <authorList>
            <person name="Vautrin F."/>
            <person name="Bergeron E."/>
            <person name="Dubost A."/>
            <person name="Abrouk D."/>
            <person name="Rodriguez Nava V."/>
            <person name="Pujic P."/>
        </authorList>
    </citation>
    <scope>NUCLEOTIDE SEQUENCE [LARGE SCALE GENOMIC DNA]</scope>
    <source>
        <strain evidence="7 8">EML 446</strain>
    </source>
</reference>
<dbReference type="Gene3D" id="3.50.50.100">
    <property type="match status" value="1"/>
</dbReference>
<keyword evidence="4" id="KW-0274">FAD</keyword>
<dbReference type="PANTHER" id="PTHR42913:SF3">
    <property type="entry name" value="64 KDA MITOCHONDRIAL NADH DEHYDROGENASE (EUROFUNG)"/>
    <property type="match status" value="1"/>
</dbReference>
<dbReference type="SUPFAM" id="SSF51905">
    <property type="entry name" value="FAD/NAD(P)-binding domain"/>
    <property type="match status" value="1"/>
</dbReference>
<dbReference type="Proteomes" id="UP000306378">
    <property type="component" value="Unassembled WGS sequence"/>
</dbReference>
<dbReference type="InterPro" id="IPR051169">
    <property type="entry name" value="NADH-Q_oxidoreductase"/>
</dbReference>
<dbReference type="PRINTS" id="PR00368">
    <property type="entry name" value="FADPNR"/>
</dbReference>
<proteinExistence type="inferred from homology"/>
<comment type="similarity">
    <text evidence="2">Belongs to the NADH dehydrogenase family.</text>
</comment>
<dbReference type="GO" id="GO:0019646">
    <property type="term" value="P:aerobic electron transport chain"/>
    <property type="evidence" value="ECO:0007669"/>
    <property type="project" value="TreeGrafter"/>
</dbReference>
<evidence type="ECO:0000256" key="1">
    <source>
        <dbReference type="ARBA" id="ARBA00001974"/>
    </source>
</evidence>
<dbReference type="InterPro" id="IPR036188">
    <property type="entry name" value="FAD/NAD-bd_sf"/>
</dbReference>
<evidence type="ECO:0000256" key="4">
    <source>
        <dbReference type="ARBA" id="ARBA00022827"/>
    </source>
</evidence>
<dbReference type="PRINTS" id="PR00469">
    <property type="entry name" value="PNDRDTASEII"/>
</dbReference>
<comment type="caution">
    <text evidence="7">The sequence shown here is derived from an EMBL/GenBank/DDBJ whole genome shotgun (WGS) entry which is preliminary data.</text>
</comment>
<dbReference type="InterPro" id="IPR023753">
    <property type="entry name" value="FAD/NAD-binding_dom"/>
</dbReference>
<evidence type="ECO:0000259" key="6">
    <source>
        <dbReference type="Pfam" id="PF07992"/>
    </source>
</evidence>
<comment type="cofactor">
    <cofactor evidence="1">
        <name>FAD</name>
        <dbReference type="ChEBI" id="CHEBI:57692"/>
    </cofactor>
</comment>